<gene>
    <name evidence="1" type="ORF">PsYK624_014450</name>
</gene>
<evidence type="ECO:0000313" key="1">
    <source>
        <dbReference type="EMBL" id="GJE85366.1"/>
    </source>
</evidence>
<evidence type="ECO:0000313" key="2">
    <source>
        <dbReference type="Proteomes" id="UP000703269"/>
    </source>
</evidence>
<dbReference type="AlphaFoldDB" id="A0A9P3FZD1"/>
<name>A0A9P3FZD1_9APHY</name>
<sequence length="98" mass="10458">MQAGSGRSCGRDASLFACGLWLAETGHGETGLGTPSQVHAPRRKRLPPNSYRICAMFPPVTNAAVSTRTRPDSPPSSVSDAAFRVQQGITRCTRCRSP</sequence>
<organism evidence="1 2">
    <name type="scientific">Phanerochaete sordida</name>
    <dbReference type="NCBI Taxonomy" id="48140"/>
    <lineage>
        <taxon>Eukaryota</taxon>
        <taxon>Fungi</taxon>
        <taxon>Dikarya</taxon>
        <taxon>Basidiomycota</taxon>
        <taxon>Agaricomycotina</taxon>
        <taxon>Agaricomycetes</taxon>
        <taxon>Polyporales</taxon>
        <taxon>Phanerochaetaceae</taxon>
        <taxon>Phanerochaete</taxon>
    </lineage>
</organism>
<accession>A0A9P3FZD1</accession>
<protein>
    <submittedName>
        <fullName evidence="1">Uncharacterized protein</fullName>
    </submittedName>
</protein>
<comment type="caution">
    <text evidence="1">The sequence shown here is derived from an EMBL/GenBank/DDBJ whole genome shotgun (WGS) entry which is preliminary data.</text>
</comment>
<reference evidence="1 2" key="1">
    <citation type="submission" date="2021-08" db="EMBL/GenBank/DDBJ databases">
        <title>Draft Genome Sequence of Phanerochaete sordida strain YK-624.</title>
        <authorList>
            <person name="Mori T."/>
            <person name="Dohra H."/>
            <person name="Suzuki T."/>
            <person name="Kawagishi H."/>
            <person name="Hirai H."/>
        </authorList>
    </citation>
    <scope>NUCLEOTIDE SEQUENCE [LARGE SCALE GENOMIC DNA]</scope>
    <source>
        <strain evidence="1 2">YK-624</strain>
    </source>
</reference>
<dbReference type="Proteomes" id="UP000703269">
    <property type="component" value="Unassembled WGS sequence"/>
</dbReference>
<proteinExistence type="predicted"/>
<keyword evidence="2" id="KW-1185">Reference proteome</keyword>
<dbReference type="EMBL" id="BPQB01000002">
    <property type="protein sequence ID" value="GJE85366.1"/>
    <property type="molecule type" value="Genomic_DNA"/>
</dbReference>